<organism evidence="1">
    <name type="scientific">Capitella teleta</name>
    <name type="common">Polychaete worm</name>
    <dbReference type="NCBI Taxonomy" id="283909"/>
    <lineage>
        <taxon>Eukaryota</taxon>
        <taxon>Metazoa</taxon>
        <taxon>Spiralia</taxon>
        <taxon>Lophotrochozoa</taxon>
        <taxon>Annelida</taxon>
        <taxon>Polychaeta</taxon>
        <taxon>Sedentaria</taxon>
        <taxon>Scolecida</taxon>
        <taxon>Capitellidae</taxon>
        <taxon>Capitella</taxon>
    </lineage>
</organism>
<dbReference type="HOGENOM" id="CLU_1241150_0_0_1"/>
<reference evidence="3" key="1">
    <citation type="submission" date="2012-12" db="EMBL/GenBank/DDBJ databases">
        <authorList>
            <person name="Hellsten U."/>
            <person name="Grimwood J."/>
            <person name="Chapman J.A."/>
            <person name="Shapiro H."/>
            <person name="Aerts A."/>
            <person name="Otillar R.P."/>
            <person name="Terry A.Y."/>
            <person name="Boore J.L."/>
            <person name="Simakov O."/>
            <person name="Marletaz F."/>
            <person name="Cho S.-J."/>
            <person name="Edsinger-Gonzales E."/>
            <person name="Havlak P."/>
            <person name="Kuo D.-H."/>
            <person name="Larsson T."/>
            <person name="Lv J."/>
            <person name="Arendt D."/>
            <person name="Savage R."/>
            <person name="Osoegawa K."/>
            <person name="de Jong P."/>
            <person name="Lindberg D.R."/>
            <person name="Seaver E.C."/>
            <person name="Weisblat D.A."/>
            <person name="Putnam N.H."/>
            <person name="Grigoriev I.V."/>
            <person name="Rokhsar D.S."/>
        </authorList>
    </citation>
    <scope>NUCLEOTIDE SEQUENCE</scope>
    <source>
        <strain evidence="3">I ESC-2004</strain>
    </source>
</reference>
<proteinExistence type="predicted"/>
<keyword evidence="3" id="KW-1185">Reference proteome</keyword>
<evidence type="ECO:0000313" key="3">
    <source>
        <dbReference type="Proteomes" id="UP000014760"/>
    </source>
</evidence>
<sequence length="223" mass="24354">MPLFVLMGPGKRAHGTRETCSWDQGNVLMGSGKRAHGIRETCSWDQGNVLMGPGKRAHGIRETCSWDQGNVLMGPGKRAHGTRETCSWDQGNVLMGPGKQITGVSATLSVEIPRPQLTASVDQQCDSTGFPDGHRGAALIVLWHSLFAWRSLPLRSIWKGITPKKTTSKLRVTHPMTDHLVRVTPSLQDVPLGGSLSDYLKSTCPGYWAVDYSRVGHPLFSVK</sequence>
<name>R7V8A1_CAPTE</name>
<dbReference type="AlphaFoldDB" id="R7V8A1"/>
<dbReference type="EMBL" id="KB294357">
    <property type="protein sequence ID" value="ELU14712.1"/>
    <property type="molecule type" value="Genomic_DNA"/>
</dbReference>
<protein>
    <submittedName>
        <fullName evidence="1 2">Uncharacterized protein</fullName>
    </submittedName>
</protein>
<dbReference type="EnsemblMetazoa" id="CapteT204456">
    <property type="protein sequence ID" value="CapteP204456"/>
    <property type="gene ID" value="CapteG204456"/>
</dbReference>
<reference evidence="1 3" key="2">
    <citation type="journal article" date="2013" name="Nature">
        <title>Insights into bilaterian evolution from three spiralian genomes.</title>
        <authorList>
            <person name="Simakov O."/>
            <person name="Marletaz F."/>
            <person name="Cho S.J."/>
            <person name="Edsinger-Gonzales E."/>
            <person name="Havlak P."/>
            <person name="Hellsten U."/>
            <person name="Kuo D.H."/>
            <person name="Larsson T."/>
            <person name="Lv J."/>
            <person name="Arendt D."/>
            <person name="Savage R."/>
            <person name="Osoegawa K."/>
            <person name="de Jong P."/>
            <person name="Grimwood J."/>
            <person name="Chapman J.A."/>
            <person name="Shapiro H."/>
            <person name="Aerts A."/>
            <person name="Otillar R.P."/>
            <person name="Terry A.Y."/>
            <person name="Boore J.L."/>
            <person name="Grigoriev I.V."/>
            <person name="Lindberg D.R."/>
            <person name="Seaver E.C."/>
            <person name="Weisblat D.A."/>
            <person name="Putnam N.H."/>
            <person name="Rokhsar D.S."/>
        </authorList>
    </citation>
    <scope>NUCLEOTIDE SEQUENCE</scope>
    <source>
        <strain evidence="1 3">I ESC-2004</strain>
    </source>
</reference>
<reference evidence="2" key="3">
    <citation type="submission" date="2015-06" db="UniProtKB">
        <authorList>
            <consortium name="EnsemblMetazoa"/>
        </authorList>
    </citation>
    <scope>IDENTIFICATION</scope>
</reference>
<gene>
    <name evidence="1" type="ORF">CAPTEDRAFT_204456</name>
</gene>
<dbReference type="EMBL" id="AMQN01004791">
    <property type="status" value="NOT_ANNOTATED_CDS"/>
    <property type="molecule type" value="Genomic_DNA"/>
</dbReference>
<evidence type="ECO:0000313" key="2">
    <source>
        <dbReference type="EnsemblMetazoa" id="CapteP204456"/>
    </source>
</evidence>
<dbReference type="Proteomes" id="UP000014760">
    <property type="component" value="Unassembled WGS sequence"/>
</dbReference>
<evidence type="ECO:0000313" key="1">
    <source>
        <dbReference type="EMBL" id="ELU14712.1"/>
    </source>
</evidence>
<accession>R7V8A1</accession>